<protein>
    <submittedName>
        <fullName evidence="2">Uncharacterized protein</fullName>
    </submittedName>
</protein>
<dbReference type="InterPro" id="IPR053134">
    <property type="entry name" value="RNA-dir_DNA_polymerase"/>
</dbReference>
<feature type="region of interest" description="Disordered" evidence="1">
    <location>
        <begin position="404"/>
        <end position="429"/>
    </location>
</feature>
<evidence type="ECO:0000313" key="2">
    <source>
        <dbReference type="EMBL" id="RVW66566.1"/>
    </source>
</evidence>
<dbReference type="Gene3D" id="3.10.10.10">
    <property type="entry name" value="HIV Type 1 Reverse Transcriptase, subunit A, domain 1"/>
    <property type="match status" value="1"/>
</dbReference>
<organism evidence="2 3">
    <name type="scientific">Vitis vinifera</name>
    <name type="common">Grape</name>
    <dbReference type="NCBI Taxonomy" id="29760"/>
    <lineage>
        <taxon>Eukaryota</taxon>
        <taxon>Viridiplantae</taxon>
        <taxon>Streptophyta</taxon>
        <taxon>Embryophyta</taxon>
        <taxon>Tracheophyta</taxon>
        <taxon>Spermatophyta</taxon>
        <taxon>Magnoliopsida</taxon>
        <taxon>eudicotyledons</taxon>
        <taxon>Gunneridae</taxon>
        <taxon>Pentapetalae</taxon>
        <taxon>rosids</taxon>
        <taxon>Vitales</taxon>
        <taxon>Vitaceae</taxon>
        <taxon>Viteae</taxon>
        <taxon>Vitis</taxon>
    </lineage>
</organism>
<dbReference type="PANTHER" id="PTHR24559">
    <property type="entry name" value="TRANSPOSON TY3-I GAG-POL POLYPROTEIN"/>
    <property type="match status" value="1"/>
</dbReference>
<dbReference type="AlphaFoldDB" id="A0A438G2Y8"/>
<reference evidence="2 3" key="1">
    <citation type="journal article" date="2018" name="PLoS Genet.">
        <title>Population sequencing reveals clonal diversity and ancestral inbreeding in the grapevine cultivar Chardonnay.</title>
        <authorList>
            <person name="Roach M.J."/>
            <person name="Johnson D.L."/>
            <person name="Bohlmann J."/>
            <person name="van Vuuren H.J."/>
            <person name="Jones S.J."/>
            <person name="Pretorius I.S."/>
            <person name="Schmidt S.A."/>
            <person name="Borneman A.R."/>
        </authorList>
    </citation>
    <scope>NUCLEOTIDE SEQUENCE [LARGE SCALE GENOMIC DNA]</scope>
    <source>
        <strain evidence="3">cv. Chardonnay</strain>
        <tissue evidence="2">Leaf</tissue>
    </source>
</reference>
<accession>A0A438G2Y8</accession>
<evidence type="ECO:0000256" key="1">
    <source>
        <dbReference type="SAM" id="MobiDB-lite"/>
    </source>
</evidence>
<sequence length="429" mass="49959">MMFLLLRSVQLYGPPLSFDIMSGFVTRFDDVYDGNNDMSIFEYLPVSQHFPLIAPSGRLGLALPYLLMKESRLIDLLRPIKQKLRRLHPRWSLQEKEEIQKQLGVGFLLVVEYPEWLAIVVHVPKKNGKLMAPRALDVILHGWVFWNAGATYQRAATALFHDMMHRYVEVLQYISHFSARLTDICEPIFHLLRKKQPTVWDDDCQCAFKKVKECLFSPPILVPLHLGILCSYTCRLRTWLWVAYHLASLPVFDDRLIDDDFPNEQFVSVTSIARWRLYLMVPPVSRMQGETMEKRKTGDENRGHSCSLSLHFWSTSRSPFSTFYIPFQSSESQESNDSNHVRFGAEMRKIWPSEDNCIKLRDNFARWKSRYCNLCMPYWIRDQEGRLVRIENPQDTELDICVNIMDPPPEDQNSQQGQGGNPNASIHEG</sequence>
<evidence type="ECO:0000313" key="3">
    <source>
        <dbReference type="Proteomes" id="UP000288805"/>
    </source>
</evidence>
<dbReference type="InterPro" id="IPR043128">
    <property type="entry name" value="Rev_trsase/Diguanyl_cyclase"/>
</dbReference>
<comment type="caution">
    <text evidence="2">The sequence shown here is derived from an EMBL/GenBank/DDBJ whole genome shotgun (WGS) entry which is preliminary data.</text>
</comment>
<name>A0A438G2Y8_VITVI</name>
<gene>
    <name evidence="2" type="ORF">CK203_064611</name>
</gene>
<proteinExistence type="predicted"/>
<dbReference type="EMBL" id="QGNW01000644">
    <property type="protein sequence ID" value="RVW66566.1"/>
    <property type="molecule type" value="Genomic_DNA"/>
</dbReference>
<dbReference type="SUPFAM" id="SSF56672">
    <property type="entry name" value="DNA/RNA polymerases"/>
    <property type="match status" value="1"/>
</dbReference>
<dbReference type="Gene3D" id="3.30.70.270">
    <property type="match status" value="1"/>
</dbReference>
<dbReference type="InterPro" id="IPR043502">
    <property type="entry name" value="DNA/RNA_pol_sf"/>
</dbReference>
<dbReference type="PANTHER" id="PTHR24559:SF457">
    <property type="entry name" value="RNA-DIRECTED DNA POLYMERASE HOMOLOG"/>
    <property type="match status" value="1"/>
</dbReference>
<dbReference type="Proteomes" id="UP000288805">
    <property type="component" value="Unassembled WGS sequence"/>
</dbReference>